<evidence type="ECO:0000313" key="2">
    <source>
        <dbReference type="Proteomes" id="UP000027265"/>
    </source>
</evidence>
<dbReference type="EMBL" id="KL197709">
    <property type="protein sequence ID" value="KDQ65108.1"/>
    <property type="molecule type" value="Genomic_DNA"/>
</dbReference>
<protein>
    <recommendedName>
        <fullName evidence="3">F-box domain-containing protein</fullName>
    </recommendedName>
</protein>
<keyword evidence="2" id="KW-1185">Reference proteome</keyword>
<name>A0A067QDG7_9AGAM</name>
<organism evidence="1 2">
    <name type="scientific">Jaapia argillacea MUCL 33604</name>
    <dbReference type="NCBI Taxonomy" id="933084"/>
    <lineage>
        <taxon>Eukaryota</taxon>
        <taxon>Fungi</taxon>
        <taxon>Dikarya</taxon>
        <taxon>Basidiomycota</taxon>
        <taxon>Agaricomycotina</taxon>
        <taxon>Agaricomycetes</taxon>
        <taxon>Agaricomycetidae</taxon>
        <taxon>Jaapiales</taxon>
        <taxon>Jaapiaceae</taxon>
        <taxon>Jaapia</taxon>
    </lineage>
</organism>
<accession>A0A067QDG7</accession>
<dbReference type="InParanoid" id="A0A067QDG7"/>
<sequence length="398" mass="44737">MHGAMRRAEQSSCRVKRCSNLVPPRRVNPHEAGSSPSPWAPILTIPNEITVELFESCLPPDQSIAPNSMTTPLLVTQVGSHWRRIEEISLVASYPHLHEMLRNCLSTRGFSLLKVFSTRSLFRVRQLASPVIQIKPAPLLTTFILDAFIRPSPFCVPWSQLEDIDLKSFGSMWECYDVLRQCPKLLTCEFDLIVLPNLTVLKISANIPLYPLLDSLTVPRLIKLHVWVLDSSVRVPILNLITRSCCLIQSFLLSAAAISALEFIQILWSMPHLLDLLLVDSGMSFMDVTVQALNWHGDPDTEDQQQPYIVPRLQTLIILGNTRFNNAAFVDMMKSHWLVRTSGVLDSASKQRIRDSYILNPEGIDILSMPPVSVELQQTICSALATCRDEGLFVDGED</sequence>
<dbReference type="AlphaFoldDB" id="A0A067QDG7"/>
<proteinExistence type="predicted"/>
<reference evidence="2" key="1">
    <citation type="journal article" date="2014" name="Proc. Natl. Acad. Sci. U.S.A.">
        <title>Extensive sampling of basidiomycete genomes demonstrates inadequacy of the white-rot/brown-rot paradigm for wood decay fungi.</title>
        <authorList>
            <person name="Riley R."/>
            <person name="Salamov A.A."/>
            <person name="Brown D.W."/>
            <person name="Nagy L.G."/>
            <person name="Floudas D."/>
            <person name="Held B.W."/>
            <person name="Levasseur A."/>
            <person name="Lombard V."/>
            <person name="Morin E."/>
            <person name="Otillar R."/>
            <person name="Lindquist E.A."/>
            <person name="Sun H."/>
            <person name="LaButti K.M."/>
            <person name="Schmutz J."/>
            <person name="Jabbour D."/>
            <person name="Luo H."/>
            <person name="Baker S.E."/>
            <person name="Pisabarro A.G."/>
            <person name="Walton J.D."/>
            <person name="Blanchette R.A."/>
            <person name="Henrissat B."/>
            <person name="Martin F."/>
            <person name="Cullen D."/>
            <person name="Hibbett D.S."/>
            <person name="Grigoriev I.V."/>
        </authorList>
    </citation>
    <scope>NUCLEOTIDE SEQUENCE [LARGE SCALE GENOMIC DNA]</scope>
    <source>
        <strain evidence="2">MUCL 33604</strain>
    </source>
</reference>
<dbReference type="OrthoDB" id="2269034at2759"/>
<dbReference type="Proteomes" id="UP000027265">
    <property type="component" value="Unassembled WGS sequence"/>
</dbReference>
<dbReference type="HOGENOM" id="CLU_018544_12_4_1"/>
<evidence type="ECO:0008006" key="3">
    <source>
        <dbReference type="Google" id="ProtNLM"/>
    </source>
</evidence>
<evidence type="ECO:0000313" key="1">
    <source>
        <dbReference type="EMBL" id="KDQ65108.1"/>
    </source>
</evidence>
<gene>
    <name evidence="1" type="ORF">JAAARDRAFT_53021</name>
</gene>